<accession>A0A6A6YLX8</accession>
<dbReference type="Pfam" id="PF06985">
    <property type="entry name" value="HET"/>
    <property type="match status" value="1"/>
</dbReference>
<keyword evidence="3" id="KW-1185">Reference proteome</keyword>
<reference evidence="4" key="3">
    <citation type="submission" date="2025-04" db="UniProtKB">
        <authorList>
            <consortium name="RefSeq"/>
        </authorList>
    </citation>
    <scope>IDENTIFICATION</scope>
    <source>
        <strain evidence="4">CBS 304.34</strain>
    </source>
</reference>
<reference evidence="4" key="2">
    <citation type="submission" date="2020-04" db="EMBL/GenBank/DDBJ databases">
        <authorList>
            <consortium name="NCBI Genome Project"/>
        </authorList>
    </citation>
    <scope>NUCLEOTIDE SEQUENCE</scope>
    <source>
        <strain evidence="4">CBS 304.34</strain>
    </source>
</reference>
<gene>
    <name evidence="2 4" type="ORF">BDZ99DRAFT_532506</name>
</gene>
<feature type="non-terminal residue" evidence="2">
    <location>
        <position position="152"/>
    </location>
</feature>
<dbReference type="PANTHER" id="PTHR24148:SF79">
    <property type="entry name" value="HETEROKARYON INCOMPATIBILITY DOMAIN-CONTAINING PROTEIN"/>
    <property type="match status" value="1"/>
</dbReference>
<dbReference type="InterPro" id="IPR052895">
    <property type="entry name" value="HetReg/Transcr_Mod"/>
</dbReference>
<sequence length="152" mass="17500">MAAFQYQPLDRSRKEIRLLILEDPPNPSRAIFRSTTLKCRMIHTSLRFSPRPDYYALSYVWGDPTPVINIEIDGKHTKITKNLAEALGSIQKNTNYHVIWADAICINQADNDEKGWQVQQMIETYARAHAVIAWLGQSFNHSDRALRDLDAM</sequence>
<dbReference type="PANTHER" id="PTHR24148">
    <property type="entry name" value="ANKYRIN REPEAT DOMAIN-CONTAINING PROTEIN 39 HOMOLOG-RELATED"/>
    <property type="match status" value="1"/>
</dbReference>
<reference evidence="2 4" key="1">
    <citation type="journal article" date="2020" name="Stud. Mycol.">
        <title>101 Dothideomycetes genomes: a test case for predicting lifestyles and emergence of pathogens.</title>
        <authorList>
            <person name="Haridas S."/>
            <person name="Albert R."/>
            <person name="Binder M."/>
            <person name="Bloem J."/>
            <person name="Labutti K."/>
            <person name="Salamov A."/>
            <person name="Andreopoulos B."/>
            <person name="Baker S."/>
            <person name="Barry K."/>
            <person name="Bills G."/>
            <person name="Bluhm B."/>
            <person name="Cannon C."/>
            <person name="Castanera R."/>
            <person name="Culley D."/>
            <person name="Daum C."/>
            <person name="Ezra D."/>
            <person name="Gonzalez J."/>
            <person name="Henrissat B."/>
            <person name="Kuo A."/>
            <person name="Liang C."/>
            <person name="Lipzen A."/>
            <person name="Lutzoni F."/>
            <person name="Magnuson J."/>
            <person name="Mondo S."/>
            <person name="Nolan M."/>
            <person name="Ohm R."/>
            <person name="Pangilinan J."/>
            <person name="Park H.-J."/>
            <person name="Ramirez L."/>
            <person name="Alfaro M."/>
            <person name="Sun H."/>
            <person name="Tritt A."/>
            <person name="Yoshinaga Y."/>
            <person name="Zwiers L.-H."/>
            <person name="Turgeon B."/>
            <person name="Goodwin S."/>
            <person name="Spatafora J."/>
            <person name="Crous P."/>
            <person name="Grigoriev I."/>
        </authorList>
    </citation>
    <scope>NUCLEOTIDE SEQUENCE</scope>
    <source>
        <strain evidence="2 4">CBS 304.34</strain>
    </source>
</reference>
<dbReference type="InterPro" id="IPR010730">
    <property type="entry name" value="HET"/>
</dbReference>
<dbReference type="RefSeq" id="XP_033576764.1">
    <property type="nucleotide sequence ID" value="XM_033726481.1"/>
</dbReference>
<evidence type="ECO:0000313" key="4">
    <source>
        <dbReference type="RefSeq" id="XP_033576764.1"/>
    </source>
</evidence>
<dbReference type="Proteomes" id="UP000504636">
    <property type="component" value="Unplaced"/>
</dbReference>
<evidence type="ECO:0000259" key="1">
    <source>
        <dbReference type="Pfam" id="PF06985"/>
    </source>
</evidence>
<dbReference type="AlphaFoldDB" id="A0A6A6YLX8"/>
<protein>
    <recommendedName>
        <fullName evidence="1">Heterokaryon incompatibility domain-containing protein</fullName>
    </recommendedName>
</protein>
<organism evidence="2">
    <name type="scientific">Mytilinidion resinicola</name>
    <dbReference type="NCBI Taxonomy" id="574789"/>
    <lineage>
        <taxon>Eukaryota</taxon>
        <taxon>Fungi</taxon>
        <taxon>Dikarya</taxon>
        <taxon>Ascomycota</taxon>
        <taxon>Pezizomycotina</taxon>
        <taxon>Dothideomycetes</taxon>
        <taxon>Pleosporomycetidae</taxon>
        <taxon>Mytilinidiales</taxon>
        <taxon>Mytilinidiaceae</taxon>
        <taxon>Mytilinidion</taxon>
    </lineage>
</organism>
<proteinExistence type="predicted"/>
<dbReference type="OrthoDB" id="2157530at2759"/>
<evidence type="ECO:0000313" key="2">
    <source>
        <dbReference type="EMBL" id="KAF2809800.1"/>
    </source>
</evidence>
<name>A0A6A6YLX8_9PEZI</name>
<dbReference type="GeneID" id="54467374"/>
<dbReference type="EMBL" id="MU003701">
    <property type="protein sequence ID" value="KAF2809800.1"/>
    <property type="molecule type" value="Genomic_DNA"/>
</dbReference>
<evidence type="ECO:0000313" key="3">
    <source>
        <dbReference type="Proteomes" id="UP000504636"/>
    </source>
</evidence>
<feature type="domain" description="Heterokaryon incompatibility" evidence="1">
    <location>
        <begin position="54"/>
        <end position="149"/>
    </location>
</feature>